<feature type="domain" description="4Fe-4S Wbl-type" evidence="2">
    <location>
        <begin position="49"/>
        <end position="112"/>
    </location>
</feature>
<evidence type="ECO:0000313" key="3">
    <source>
        <dbReference type="EMBL" id="MBU3066795.1"/>
    </source>
</evidence>
<evidence type="ECO:0000259" key="2">
    <source>
        <dbReference type="PROSITE" id="PS51674"/>
    </source>
</evidence>
<accession>A0ABS6BAJ2</accession>
<gene>
    <name evidence="3" type="ORF">KO481_35415</name>
</gene>
<protein>
    <recommendedName>
        <fullName evidence="2">4Fe-4S Wbl-type domain-containing protein</fullName>
    </recommendedName>
</protein>
<proteinExistence type="predicted"/>
<dbReference type="RefSeq" id="WP_215922860.1">
    <property type="nucleotide sequence ID" value="NZ_JAHKNI010000016.1"/>
</dbReference>
<organism evidence="3 4">
    <name type="scientific">Nocardia albiluteola</name>
    <dbReference type="NCBI Taxonomy" id="2842303"/>
    <lineage>
        <taxon>Bacteria</taxon>
        <taxon>Bacillati</taxon>
        <taxon>Actinomycetota</taxon>
        <taxon>Actinomycetes</taxon>
        <taxon>Mycobacteriales</taxon>
        <taxon>Nocardiaceae</taxon>
        <taxon>Nocardia</taxon>
    </lineage>
</organism>
<comment type="caution">
    <text evidence="3">The sequence shown here is derived from an EMBL/GenBank/DDBJ whole genome shotgun (WGS) entry which is preliminary data.</text>
</comment>
<evidence type="ECO:0000256" key="1">
    <source>
        <dbReference type="SAM" id="MobiDB-lite"/>
    </source>
</evidence>
<keyword evidence="4" id="KW-1185">Reference proteome</keyword>
<dbReference type="EMBL" id="JAHKNI010000016">
    <property type="protein sequence ID" value="MBU3066795.1"/>
    <property type="molecule type" value="Genomic_DNA"/>
</dbReference>
<feature type="region of interest" description="Disordered" evidence="1">
    <location>
        <begin position="29"/>
        <end position="49"/>
    </location>
</feature>
<evidence type="ECO:0000313" key="4">
    <source>
        <dbReference type="Proteomes" id="UP000733379"/>
    </source>
</evidence>
<dbReference type="Proteomes" id="UP000733379">
    <property type="component" value="Unassembled WGS sequence"/>
</dbReference>
<sequence length="167" mass="18065">MGTHLFGVASAFPETAMNILTTPASIAGSHVPAHHSATPTSAPAHRRPPCAEVPNDWDLDVGTPDSWRTAVMTCQRCPLFAQCEDMAKGLIERGLGPRAMIWAGVAYDGAGRVVENLDRHRVAALDHKRPLRIIRNGERPQTSESAPAVPRRRLVLGRRVRPTAAAV</sequence>
<name>A0ABS6BAJ2_9NOCA</name>
<reference evidence="3 4" key="1">
    <citation type="submission" date="2021-06" db="EMBL/GenBank/DDBJ databases">
        <title>Actinomycetes sequencing.</title>
        <authorList>
            <person name="Shan Q."/>
        </authorList>
    </citation>
    <scope>NUCLEOTIDE SEQUENCE [LARGE SCALE GENOMIC DNA]</scope>
    <source>
        <strain evidence="3 4">NEAU-G5</strain>
    </source>
</reference>
<dbReference type="PROSITE" id="PS51674">
    <property type="entry name" value="4FE4S_WBL"/>
    <property type="match status" value="1"/>
</dbReference>
<dbReference type="InterPro" id="IPR034768">
    <property type="entry name" value="4FE4S_WBL"/>
</dbReference>